<dbReference type="InterPro" id="IPR052345">
    <property type="entry name" value="Rad_response_metalloprotease"/>
</dbReference>
<protein>
    <submittedName>
        <fullName evidence="2">ImmA/IrrE family metallo-endopeptidase</fullName>
    </submittedName>
</protein>
<dbReference type="RefSeq" id="WP_302716199.1">
    <property type="nucleotide sequence ID" value="NZ_JAULSJ010000015.1"/>
</dbReference>
<sequence>MIYHDIERIVNNIIEKNNISEAPVNIEKICQYYDIEVEPIDAEDNLSGFFLVNDKKIKMIGYNKNHSENRKRFTIAHEFGHFQLHLQSDQKFFIDNNSKFFRNEKSSSGELKQEREANAFAAALLMPVPLLERELEKINDTEDIDSIVFKLSSRFLVSEESMRYRLINLGIINPI</sequence>
<reference evidence="2" key="1">
    <citation type="submission" date="2023-07" db="EMBL/GenBank/DDBJ databases">
        <title>AMR profile of multidrug- resistance Chryseobacterium gambrini related strain.</title>
        <authorList>
            <person name="Kirdat K."/>
            <person name="Bhatt A."/>
            <person name="Kuyare S."/>
            <person name="Yadav A."/>
        </authorList>
    </citation>
    <scope>NUCLEOTIDE SEQUENCE</scope>
    <source>
        <strain evidence="2">APV-1</strain>
    </source>
</reference>
<keyword evidence="3" id="KW-1185">Reference proteome</keyword>
<name>A0ABT8U619_9FLAO</name>
<dbReference type="PANTHER" id="PTHR43236">
    <property type="entry name" value="ANTITOXIN HIGA1"/>
    <property type="match status" value="1"/>
</dbReference>
<gene>
    <name evidence="2" type="ORF">QWT87_11505</name>
</gene>
<evidence type="ECO:0000313" key="2">
    <source>
        <dbReference type="EMBL" id="MDO3425515.1"/>
    </source>
</evidence>
<feature type="domain" description="IrrE N-terminal-like" evidence="1">
    <location>
        <begin position="30"/>
        <end position="166"/>
    </location>
</feature>
<dbReference type="InterPro" id="IPR010359">
    <property type="entry name" value="IrrE_HExxH"/>
</dbReference>
<dbReference type="PANTHER" id="PTHR43236:SF2">
    <property type="entry name" value="BLL0069 PROTEIN"/>
    <property type="match status" value="1"/>
</dbReference>
<comment type="caution">
    <text evidence="2">The sequence shown here is derived from an EMBL/GenBank/DDBJ whole genome shotgun (WGS) entry which is preliminary data.</text>
</comment>
<evidence type="ECO:0000259" key="1">
    <source>
        <dbReference type="Pfam" id="PF06114"/>
    </source>
</evidence>
<evidence type="ECO:0000313" key="3">
    <source>
        <dbReference type="Proteomes" id="UP001168128"/>
    </source>
</evidence>
<organism evidence="2 3">
    <name type="scientific">Chryseobacterium urinae</name>
    <dbReference type="NCBI Taxonomy" id="3058400"/>
    <lineage>
        <taxon>Bacteria</taxon>
        <taxon>Pseudomonadati</taxon>
        <taxon>Bacteroidota</taxon>
        <taxon>Flavobacteriia</taxon>
        <taxon>Flavobacteriales</taxon>
        <taxon>Weeksellaceae</taxon>
        <taxon>Chryseobacterium group</taxon>
        <taxon>Chryseobacterium</taxon>
    </lineage>
</organism>
<proteinExistence type="predicted"/>
<dbReference type="Gene3D" id="1.10.10.2910">
    <property type="match status" value="1"/>
</dbReference>
<accession>A0ABT8U619</accession>
<dbReference type="Pfam" id="PF06114">
    <property type="entry name" value="Peptidase_M78"/>
    <property type="match status" value="1"/>
</dbReference>
<dbReference type="EMBL" id="JAULSJ010000015">
    <property type="protein sequence ID" value="MDO3425515.1"/>
    <property type="molecule type" value="Genomic_DNA"/>
</dbReference>
<dbReference type="Proteomes" id="UP001168128">
    <property type="component" value="Unassembled WGS sequence"/>
</dbReference>